<dbReference type="Proteomes" id="UP001266305">
    <property type="component" value="Unassembled WGS sequence"/>
</dbReference>
<evidence type="ECO:0000313" key="2">
    <source>
        <dbReference type="Proteomes" id="UP001266305"/>
    </source>
</evidence>
<name>A0ABQ9VCY8_SAGOE</name>
<organism evidence="1 2">
    <name type="scientific">Saguinus oedipus</name>
    <name type="common">Cotton-top tamarin</name>
    <name type="synonym">Oedipomidas oedipus</name>
    <dbReference type="NCBI Taxonomy" id="9490"/>
    <lineage>
        <taxon>Eukaryota</taxon>
        <taxon>Metazoa</taxon>
        <taxon>Chordata</taxon>
        <taxon>Craniata</taxon>
        <taxon>Vertebrata</taxon>
        <taxon>Euteleostomi</taxon>
        <taxon>Mammalia</taxon>
        <taxon>Eutheria</taxon>
        <taxon>Euarchontoglires</taxon>
        <taxon>Primates</taxon>
        <taxon>Haplorrhini</taxon>
        <taxon>Platyrrhini</taxon>
        <taxon>Cebidae</taxon>
        <taxon>Callitrichinae</taxon>
        <taxon>Saguinus</taxon>
    </lineage>
</organism>
<evidence type="ECO:0000313" key="1">
    <source>
        <dbReference type="EMBL" id="KAK2107031.1"/>
    </source>
</evidence>
<proteinExistence type="predicted"/>
<sequence>MGQGGSVALSTAKLLSSTLKTKPTWGRPRERLQCNLPGDESADVLSAEAKKLSARKMVLVGVRRAGSWESAGSLAAEAENFH</sequence>
<comment type="caution">
    <text evidence="1">The sequence shown here is derived from an EMBL/GenBank/DDBJ whole genome shotgun (WGS) entry which is preliminary data.</text>
</comment>
<gene>
    <name evidence="1" type="ORF">P7K49_016545</name>
</gene>
<protein>
    <submittedName>
        <fullName evidence="1">Uncharacterized protein</fullName>
    </submittedName>
</protein>
<accession>A0ABQ9VCY8</accession>
<dbReference type="EMBL" id="JASSZA010000007">
    <property type="protein sequence ID" value="KAK2107031.1"/>
    <property type="molecule type" value="Genomic_DNA"/>
</dbReference>
<reference evidence="1 2" key="1">
    <citation type="submission" date="2023-05" db="EMBL/GenBank/DDBJ databases">
        <title>B98-5 Cell Line De Novo Hybrid Assembly: An Optical Mapping Approach.</title>
        <authorList>
            <person name="Kananen K."/>
            <person name="Auerbach J.A."/>
            <person name="Kautto E."/>
            <person name="Blachly J.S."/>
        </authorList>
    </citation>
    <scope>NUCLEOTIDE SEQUENCE [LARGE SCALE GENOMIC DNA]</scope>
    <source>
        <strain evidence="1">B95-8</strain>
        <tissue evidence="1">Cell line</tissue>
    </source>
</reference>
<keyword evidence="2" id="KW-1185">Reference proteome</keyword>